<comment type="caution">
    <text evidence="5">The sequence shown here is derived from an EMBL/GenBank/DDBJ whole genome shotgun (WGS) entry which is preliminary data.</text>
</comment>
<evidence type="ECO:0000256" key="2">
    <source>
        <dbReference type="ARBA" id="ARBA00022748"/>
    </source>
</evidence>
<accession>A0A328JPK8</accession>
<sequence>MRRWLAAIPVAVLLIFSALAANQLMNPEKGDFERVLRDAPDTSFETMGGQKIQFSPPPTGGAIAVNLFASWCAPCEAEHKYIMALSEAHPDQVFGVLYKDKISAGQEFLDRLGNPYTRIALDPDGQGGLEFGLTGVPETFVISPAGDIILHIDGPLNEASAKKIGEALESAPPN</sequence>
<evidence type="ECO:0000313" key="5">
    <source>
        <dbReference type="EMBL" id="RAN35825.1"/>
    </source>
</evidence>
<dbReference type="InterPro" id="IPR013766">
    <property type="entry name" value="Thioredoxin_domain"/>
</dbReference>
<dbReference type="PROSITE" id="PS51352">
    <property type="entry name" value="THIOREDOXIN_2"/>
    <property type="match status" value="1"/>
</dbReference>
<evidence type="ECO:0000313" key="6">
    <source>
        <dbReference type="Proteomes" id="UP000249123"/>
    </source>
</evidence>
<dbReference type="InterPro" id="IPR013740">
    <property type="entry name" value="Redoxin"/>
</dbReference>
<evidence type="ECO:0000256" key="4">
    <source>
        <dbReference type="ARBA" id="ARBA00023284"/>
    </source>
</evidence>
<dbReference type="PANTHER" id="PTHR42852:SF6">
    <property type="entry name" value="THIOL:DISULFIDE INTERCHANGE PROTEIN DSBE"/>
    <property type="match status" value="1"/>
</dbReference>
<dbReference type="OrthoDB" id="9799347at2"/>
<dbReference type="InterPro" id="IPR036249">
    <property type="entry name" value="Thioredoxin-like_sf"/>
</dbReference>
<dbReference type="GO" id="GO:0017004">
    <property type="term" value="P:cytochrome complex assembly"/>
    <property type="evidence" value="ECO:0007669"/>
    <property type="project" value="UniProtKB-KW"/>
</dbReference>
<dbReference type="Pfam" id="PF08534">
    <property type="entry name" value="Redoxin"/>
    <property type="match status" value="1"/>
</dbReference>
<keyword evidence="4" id="KW-0676">Redox-active center</keyword>
<dbReference type="RefSeq" id="WP_034829286.1">
    <property type="nucleotide sequence ID" value="NZ_AWFA01000078.1"/>
</dbReference>
<dbReference type="AlphaFoldDB" id="A0A062TZC1"/>
<dbReference type="EMBL" id="AWFB01000002">
    <property type="protein sequence ID" value="RAN35825.1"/>
    <property type="molecule type" value="Genomic_DNA"/>
</dbReference>
<dbReference type="Proteomes" id="UP000249123">
    <property type="component" value="Unassembled WGS sequence"/>
</dbReference>
<dbReference type="STRING" id="1280941.HY2_05955"/>
<dbReference type="SUPFAM" id="SSF52833">
    <property type="entry name" value="Thioredoxin-like"/>
    <property type="match status" value="1"/>
</dbReference>
<dbReference type="Gene3D" id="3.40.30.10">
    <property type="entry name" value="Glutaredoxin"/>
    <property type="match status" value="1"/>
</dbReference>
<keyword evidence="6" id="KW-1185">Reference proteome</keyword>
<dbReference type="eggNOG" id="COG0526">
    <property type="taxonomic scope" value="Bacteria"/>
</dbReference>
<keyword evidence="2" id="KW-0201">Cytochrome c-type biogenesis</keyword>
<reference evidence="5 6" key="1">
    <citation type="submission" date="2013-04" db="EMBL/GenBank/DDBJ databases">
        <title>Hyphomonas sp. T24B3 Genome Sequencing.</title>
        <authorList>
            <person name="Lai Q."/>
            <person name="Shao Z."/>
        </authorList>
    </citation>
    <scope>NUCLEOTIDE SEQUENCE [LARGE SCALE GENOMIC DNA]</scope>
    <source>
        <strain evidence="5 6">T24B3</strain>
    </source>
</reference>
<evidence type="ECO:0000256" key="1">
    <source>
        <dbReference type="ARBA" id="ARBA00004196"/>
    </source>
</evidence>
<dbReference type="PANTHER" id="PTHR42852">
    <property type="entry name" value="THIOL:DISULFIDE INTERCHANGE PROTEIN DSBE"/>
    <property type="match status" value="1"/>
</dbReference>
<evidence type="ECO:0000256" key="3">
    <source>
        <dbReference type="ARBA" id="ARBA00023157"/>
    </source>
</evidence>
<comment type="subcellular location">
    <subcellularLocation>
        <location evidence="1">Cell envelope</location>
    </subcellularLocation>
</comment>
<protein>
    <submittedName>
        <fullName evidence="5">Uncharacterized protein</fullName>
    </submittedName>
</protein>
<organism evidence="5 6">
    <name type="scientific">Hyphomonas pacifica</name>
    <dbReference type="NCBI Taxonomy" id="1280941"/>
    <lineage>
        <taxon>Bacteria</taxon>
        <taxon>Pseudomonadati</taxon>
        <taxon>Pseudomonadota</taxon>
        <taxon>Alphaproteobacteria</taxon>
        <taxon>Hyphomonadales</taxon>
        <taxon>Hyphomonadaceae</taxon>
        <taxon>Hyphomonas</taxon>
    </lineage>
</organism>
<gene>
    <name evidence="5" type="ORF">HY3_06930</name>
</gene>
<accession>A0A062TZC1</accession>
<proteinExistence type="predicted"/>
<dbReference type="InterPro" id="IPR050553">
    <property type="entry name" value="Thioredoxin_ResA/DsbE_sf"/>
</dbReference>
<dbReference type="GO" id="GO:0016491">
    <property type="term" value="F:oxidoreductase activity"/>
    <property type="evidence" value="ECO:0007669"/>
    <property type="project" value="InterPro"/>
</dbReference>
<dbReference type="GO" id="GO:0030313">
    <property type="term" value="C:cell envelope"/>
    <property type="evidence" value="ECO:0007669"/>
    <property type="project" value="UniProtKB-SubCell"/>
</dbReference>
<keyword evidence="3" id="KW-1015">Disulfide bond</keyword>
<name>A0A062TZC1_9PROT</name>